<dbReference type="SUPFAM" id="SSF63380">
    <property type="entry name" value="Riboflavin synthase domain-like"/>
    <property type="match status" value="1"/>
</dbReference>
<evidence type="ECO:0008006" key="5">
    <source>
        <dbReference type="Google" id="ProtNLM"/>
    </source>
</evidence>
<dbReference type="InterPro" id="IPR001041">
    <property type="entry name" value="2Fe-2S_ferredoxin-type"/>
</dbReference>
<organism evidence="3 4">
    <name type="scientific">Novosphingobium lindaniclasticum LE124</name>
    <dbReference type="NCBI Taxonomy" id="1096930"/>
    <lineage>
        <taxon>Bacteria</taxon>
        <taxon>Pseudomonadati</taxon>
        <taxon>Pseudomonadota</taxon>
        <taxon>Alphaproteobacteria</taxon>
        <taxon>Sphingomonadales</taxon>
        <taxon>Sphingomonadaceae</taxon>
        <taxon>Novosphingobium</taxon>
    </lineage>
</organism>
<dbReference type="Gene3D" id="2.40.30.10">
    <property type="entry name" value="Translation factors"/>
    <property type="match status" value="1"/>
</dbReference>
<dbReference type="Pfam" id="PF00175">
    <property type="entry name" value="NAD_binding_1"/>
    <property type="match status" value="1"/>
</dbReference>
<sequence>MSGEIPAGWQSGRVTSIRDVTPTIREFGIVLDRAAACPPGSHVKVQVDLGGRIDQRSYSVVGQEGSTLRIAVKRQPESRGGSAYMWRLRSGDALAVAPPRCDFPLMHGAPHYLLLAGGVGITPMVAMAAQLAGRGTDVRMVYAARSAGEFAYGEELAGFLGDRLALFASDRGEQIDIADEIRRMHPDGELYMCGPLGLMEAVRGAWEEAGRPRSKLRYETFGSSGSHAAKAFTVKVPRLGAEVLVRENESMLDALEAAGVEVVFECRRGECGLCAVEIVEAEGEMDHRDVFFSPRQHRENRQMCACVSRVAGGSVTIEPAWRGDDAFAFAGPELSMGEPA</sequence>
<dbReference type="AlphaFoldDB" id="T0JB53"/>
<feature type="domain" description="FAD-binding FR-type" evidence="2">
    <location>
        <begin position="7"/>
        <end position="106"/>
    </location>
</feature>
<dbReference type="Gene3D" id="3.10.20.30">
    <property type="match status" value="1"/>
</dbReference>
<dbReference type="Pfam" id="PF00111">
    <property type="entry name" value="Fer2"/>
    <property type="match status" value="1"/>
</dbReference>
<dbReference type="PROSITE" id="PS00197">
    <property type="entry name" value="2FE2S_FER_1"/>
    <property type="match status" value="1"/>
</dbReference>
<dbReference type="CDD" id="cd00207">
    <property type="entry name" value="fer2"/>
    <property type="match status" value="1"/>
</dbReference>
<dbReference type="InterPro" id="IPR012675">
    <property type="entry name" value="Beta-grasp_dom_sf"/>
</dbReference>
<dbReference type="PRINTS" id="PR00409">
    <property type="entry name" value="PHDIOXRDTASE"/>
</dbReference>
<dbReference type="InterPro" id="IPR001433">
    <property type="entry name" value="OxRdtase_FAD/NAD-bd"/>
</dbReference>
<evidence type="ECO:0000313" key="4">
    <source>
        <dbReference type="Proteomes" id="UP000015527"/>
    </source>
</evidence>
<dbReference type="InterPro" id="IPR039261">
    <property type="entry name" value="FNR_nucleotide-bd"/>
</dbReference>
<dbReference type="InterPro" id="IPR017927">
    <property type="entry name" value="FAD-bd_FR_type"/>
</dbReference>
<dbReference type="eggNOG" id="COG1018">
    <property type="taxonomic scope" value="Bacteria"/>
</dbReference>
<dbReference type="PROSITE" id="PS51384">
    <property type="entry name" value="FAD_FR"/>
    <property type="match status" value="1"/>
</dbReference>
<evidence type="ECO:0000313" key="3">
    <source>
        <dbReference type="EMBL" id="EQB19149.1"/>
    </source>
</evidence>
<dbReference type="InterPro" id="IPR017938">
    <property type="entry name" value="Riboflavin_synthase-like_b-brl"/>
</dbReference>
<feature type="domain" description="2Fe-2S ferredoxin-type" evidence="1">
    <location>
        <begin position="230"/>
        <end position="323"/>
    </location>
</feature>
<dbReference type="InterPro" id="IPR006058">
    <property type="entry name" value="2Fe2S_fd_BS"/>
</dbReference>
<evidence type="ECO:0000259" key="2">
    <source>
        <dbReference type="PROSITE" id="PS51384"/>
    </source>
</evidence>
<dbReference type="InterPro" id="IPR050415">
    <property type="entry name" value="MRET"/>
</dbReference>
<dbReference type="PATRIC" id="fig|1096930.3.peg.517"/>
<protein>
    <recommendedName>
        <fullName evidence="5">Diguanylate cyclase</fullName>
    </recommendedName>
</protein>
<dbReference type="OrthoDB" id="9786134at2"/>
<dbReference type="SUPFAM" id="SSF52343">
    <property type="entry name" value="Ferredoxin reductase-like, C-terminal NADP-linked domain"/>
    <property type="match status" value="1"/>
</dbReference>
<dbReference type="EMBL" id="ATHL01000024">
    <property type="protein sequence ID" value="EQB19149.1"/>
    <property type="molecule type" value="Genomic_DNA"/>
</dbReference>
<reference evidence="3 4" key="1">
    <citation type="journal article" date="2013" name="Genome Announc.">
        <title>Genome Sequence of Novosphingobium lindaniclasticum LE124T, Isolated from a Hexachlorocyclohexane Dumpsite.</title>
        <authorList>
            <person name="Saxena A."/>
            <person name="Nayyar N."/>
            <person name="Sangwan N."/>
            <person name="Kumari R."/>
            <person name="Khurana J.P."/>
            <person name="Lal R."/>
        </authorList>
    </citation>
    <scope>NUCLEOTIDE SEQUENCE [LARGE SCALE GENOMIC DNA]</scope>
    <source>
        <strain evidence="3 4">LE124</strain>
    </source>
</reference>
<dbReference type="PANTHER" id="PTHR47354:SF2">
    <property type="entry name" value="BLR2392 PROTEIN"/>
    <property type="match status" value="1"/>
</dbReference>
<dbReference type="PROSITE" id="PS51085">
    <property type="entry name" value="2FE2S_FER_2"/>
    <property type="match status" value="1"/>
</dbReference>
<evidence type="ECO:0000259" key="1">
    <source>
        <dbReference type="PROSITE" id="PS51085"/>
    </source>
</evidence>
<name>T0JB53_9SPHN</name>
<dbReference type="CDD" id="cd06185">
    <property type="entry name" value="PDR_like"/>
    <property type="match status" value="1"/>
</dbReference>
<dbReference type="SUPFAM" id="SSF54292">
    <property type="entry name" value="2Fe-2S ferredoxin-like"/>
    <property type="match status" value="1"/>
</dbReference>
<proteinExistence type="predicted"/>
<dbReference type="Gene3D" id="3.40.50.80">
    <property type="entry name" value="Nucleotide-binding domain of ferredoxin-NADP reductase (FNR) module"/>
    <property type="match status" value="1"/>
</dbReference>
<gene>
    <name evidence="3" type="ORF">L284_02640</name>
</gene>
<dbReference type="GO" id="GO:0051537">
    <property type="term" value="F:2 iron, 2 sulfur cluster binding"/>
    <property type="evidence" value="ECO:0007669"/>
    <property type="project" value="InterPro"/>
</dbReference>
<dbReference type="RefSeq" id="WP_021232501.1">
    <property type="nucleotide sequence ID" value="NZ_ATHL01000024.1"/>
</dbReference>
<keyword evidence="4" id="KW-1185">Reference proteome</keyword>
<dbReference type="GO" id="GO:0016491">
    <property type="term" value="F:oxidoreductase activity"/>
    <property type="evidence" value="ECO:0007669"/>
    <property type="project" value="InterPro"/>
</dbReference>
<comment type="caution">
    <text evidence="3">The sequence shown here is derived from an EMBL/GenBank/DDBJ whole genome shotgun (WGS) entry which is preliminary data.</text>
</comment>
<accession>T0JB53</accession>
<dbReference type="Proteomes" id="UP000015527">
    <property type="component" value="Unassembled WGS sequence"/>
</dbReference>
<dbReference type="InterPro" id="IPR036010">
    <property type="entry name" value="2Fe-2S_ferredoxin-like_sf"/>
</dbReference>
<dbReference type="PANTHER" id="PTHR47354">
    <property type="entry name" value="NADH OXIDOREDUCTASE HCR"/>
    <property type="match status" value="1"/>
</dbReference>